<gene>
    <name evidence="2" type="ORF">M9980_09955</name>
</gene>
<sequence length="121" mass="12338">MTRHLATLGAAGLLATTMLAAPAQANGCNGVVNIFVWGCAPWDNNNGEKFPYFRKKTVSKFAPAGSRIITDKGATMIDIAGTKYPLADARVIAPGGANVVASGGANVIAPGGANIQVIVQN</sequence>
<dbReference type="RefSeq" id="WP_250750047.1">
    <property type="nucleotide sequence ID" value="NZ_CP098401.1"/>
</dbReference>
<feature type="chain" id="PRO_5046525494" description="Pectate lyase" evidence="1">
    <location>
        <begin position="26"/>
        <end position="121"/>
    </location>
</feature>
<proteinExistence type="predicted"/>
<protein>
    <recommendedName>
        <fullName evidence="4">Pectate lyase</fullName>
    </recommendedName>
</protein>
<evidence type="ECO:0000313" key="2">
    <source>
        <dbReference type="EMBL" id="URW74888.1"/>
    </source>
</evidence>
<accession>A0ABY4TR64</accession>
<keyword evidence="1" id="KW-0732">Signal</keyword>
<evidence type="ECO:0008006" key="4">
    <source>
        <dbReference type="Google" id="ProtNLM"/>
    </source>
</evidence>
<reference evidence="2" key="1">
    <citation type="submission" date="2022-05" db="EMBL/GenBank/DDBJ databases">
        <title>Sphingomonas sp. strain RMG20 Genome sequencing and assembly.</title>
        <authorList>
            <person name="Kim I."/>
        </authorList>
    </citation>
    <scope>NUCLEOTIDE SEQUENCE</scope>
    <source>
        <strain evidence="2">RMG20</strain>
    </source>
</reference>
<evidence type="ECO:0000313" key="3">
    <source>
        <dbReference type="Proteomes" id="UP001055580"/>
    </source>
</evidence>
<dbReference type="Proteomes" id="UP001055580">
    <property type="component" value="Chromosome"/>
</dbReference>
<organism evidence="2 3">
    <name type="scientific">Sphingomonas donggukensis</name>
    <dbReference type="NCBI Taxonomy" id="2949093"/>
    <lineage>
        <taxon>Bacteria</taxon>
        <taxon>Pseudomonadati</taxon>
        <taxon>Pseudomonadota</taxon>
        <taxon>Alphaproteobacteria</taxon>
        <taxon>Sphingomonadales</taxon>
        <taxon>Sphingomonadaceae</taxon>
        <taxon>Sphingomonas</taxon>
    </lineage>
</organism>
<evidence type="ECO:0000256" key="1">
    <source>
        <dbReference type="SAM" id="SignalP"/>
    </source>
</evidence>
<name>A0ABY4TR64_9SPHN</name>
<keyword evidence="3" id="KW-1185">Reference proteome</keyword>
<dbReference type="EMBL" id="CP098401">
    <property type="protein sequence ID" value="URW74888.1"/>
    <property type="molecule type" value="Genomic_DNA"/>
</dbReference>
<feature type="signal peptide" evidence="1">
    <location>
        <begin position="1"/>
        <end position="25"/>
    </location>
</feature>